<name>A0ABQ4KHC8_9BACI</name>
<accession>A0ABQ4KHC8</accession>
<dbReference type="Gene3D" id="3.40.190.10">
    <property type="entry name" value="Periplasmic binding protein-like II"/>
    <property type="match status" value="1"/>
</dbReference>
<dbReference type="Proteomes" id="UP000679950">
    <property type="component" value="Unassembled WGS sequence"/>
</dbReference>
<keyword evidence="2" id="KW-1185">Reference proteome</keyword>
<protein>
    <submittedName>
        <fullName evidence="1">Uncharacterized protein</fullName>
    </submittedName>
</protein>
<dbReference type="EMBL" id="BORB01000007">
    <property type="protein sequence ID" value="GIN56851.1"/>
    <property type="molecule type" value="Genomic_DNA"/>
</dbReference>
<organism evidence="1 2">
    <name type="scientific">Lederbergia ruris</name>
    <dbReference type="NCBI Taxonomy" id="217495"/>
    <lineage>
        <taxon>Bacteria</taxon>
        <taxon>Bacillati</taxon>
        <taxon>Bacillota</taxon>
        <taxon>Bacilli</taxon>
        <taxon>Bacillales</taxon>
        <taxon>Bacillaceae</taxon>
        <taxon>Lederbergia</taxon>
    </lineage>
</organism>
<evidence type="ECO:0000313" key="1">
    <source>
        <dbReference type="EMBL" id="GIN56851.1"/>
    </source>
</evidence>
<comment type="caution">
    <text evidence="1">The sequence shown here is derived from an EMBL/GenBank/DDBJ whole genome shotgun (WGS) entry which is preliminary data.</text>
</comment>
<sequence length="109" mass="12785">MQEYGPEGKRWRKAEEGELDYNGNQAKYTQLPGETTQTHNDGWEQLGPSLRTFEYRASFTAPEDPLAEDLAQFVTGDKDFEKDWDAYLKGFEGLQLDRYLEIYQESYDR</sequence>
<dbReference type="SUPFAM" id="SSF53850">
    <property type="entry name" value="Periplasmic binding protein-like II"/>
    <property type="match status" value="1"/>
</dbReference>
<proteinExistence type="predicted"/>
<dbReference type="RefSeq" id="WP_212965780.1">
    <property type="nucleotide sequence ID" value="NZ_BORB01000007.1"/>
</dbReference>
<gene>
    <name evidence="1" type="ORF">J8TS2_11700</name>
</gene>
<evidence type="ECO:0000313" key="2">
    <source>
        <dbReference type="Proteomes" id="UP000679950"/>
    </source>
</evidence>
<reference evidence="1 2" key="1">
    <citation type="submission" date="2021-03" db="EMBL/GenBank/DDBJ databases">
        <title>Antimicrobial resistance genes in bacteria isolated from Japanese honey, and their potential for conferring macrolide and lincosamide resistance in the American foulbrood pathogen Paenibacillus larvae.</title>
        <authorList>
            <person name="Okamoto M."/>
            <person name="Kumagai M."/>
            <person name="Kanamori H."/>
            <person name="Takamatsu D."/>
        </authorList>
    </citation>
    <scope>NUCLEOTIDE SEQUENCE [LARGE SCALE GENOMIC DNA]</scope>
    <source>
        <strain evidence="1 2">J8TS2</strain>
    </source>
</reference>